<sequence>MSVEPGVEILKTLWEKSSVGEWKIAQLRPLKLLPAQGYGEDYFRIANRFEFPTTHRSFSFGQLVESTGSTNSFLKQSIVPVVALVAGASFLRVIGTAFVISASGLVMTAAHVLLDPEDSGYGGAINENGAVRFDGNIQMGVLFPLPSTSYGPSAVRFAPFQSSRFWGGWKESPLFHERDRVDFDTDVAICRLLPHPGGAYQPLNLSLRPVEVSEQVFAIGYAEMDDIPVRYVDGAVVLGQFSQDLYVSVGTTTAVHLDNAQTRSVSTPGPCFEFDARIPGKMSGSPILGGDGAVIRGVVSKSLSGERHAFGALLGPATHLPLFDQESLKDLMAKGSEGVPRIQGTGL</sequence>
<dbReference type="AlphaFoldDB" id="A0AA46C7R0"/>
<dbReference type="RefSeq" id="WP_115676709.1">
    <property type="nucleotide sequence ID" value="NZ_LR994544.1"/>
</dbReference>
<dbReference type="PANTHER" id="PTHR43019:SF23">
    <property type="entry name" value="PROTEASE DO-LIKE 5, CHLOROPLASTIC"/>
    <property type="match status" value="1"/>
</dbReference>
<name>A0AA46C7R0_9XANT</name>
<accession>A0AA46C7R0</accession>
<dbReference type="Gene3D" id="2.40.10.120">
    <property type="match status" value="1"/>
</dbReference>
<reference evidence="1 2" key="1">
    <citation type="submission" date="2018-06" db="EMBL/GenBank/DDBJ databases">
        <authorList>
            <person name="Pothier F. J."/>
        </authorList>
    </citation>
    <scope>NUCLEOTIDE SEQUENCE [LARGE SCALE GENOMIC DNA]</scope>
    <source>
        <strain evidence="1 2">CPBF 424</strain>
    </source>
</reference>
<evidence type="ECO:0008006" key="3">
    <source>
        <dbReference type="Google" id="ProtNLM"/>
    </source>
</evidence>
<organism evidence="1 2">
    <name type="scientific">Xanthomonas euroxanthea</name>
    <dbReference type="NCBI Taxonomy" id="2259622"/>
    <lineage>
        <taxon>Bacteria</taxon>
        <taxon>Pseudomonadati</taxon>
        <taxon>Pseudomonadota</taxon>
        <taxon>Gammaproteobacteria</taxon>
        <taxon>Lysobacterales</taxon>
        <taxon>Lysobacteraceae</taxon>
        <taxon>Xanthomonas</taxon>
    </lineage>
</organism>
<evidence type="ECO:0000313" key="2">
    <source>
        <dbReference type="Proteomes" id="UP000254168"/>
    </source>
</evidence>
<keyword evidence="2" id="KW-1185">Reference proteome</keyword>
<proteinExistence type="predicted"/>
<gene>
    <name evidence="1" type="ORF">CPBF424_16540</name>
</gene>
<comment type="caution">
    <text evidence="1">The sequence shown here is derived from an EMBL/GenBank/DDBJ whole genome shotgun (WGS) entry which is preliminary data.</text>
</comment>
<dbReference type="Proteomes" id="UP000254168">
    <property type="component" value="Unassembled WGS sequence"/>
</dbReference>
<dbReference type="Pfam" id="PF13365">
    <property type="entry name" value="Trypsin_2"/>
    <property type="match status" value="1"/>
</dbReference>
<dbReference type="SUPFAM" id="SSF50494">
    <property type="entry name" value="Trypsin-like serine proteases"/>
    <property type="match status" value="1"/>
</dbReference>
<dbReference type="InterPro" id="IPR009003">
    <property type="entry name" value="Peptidase_S1_PA"/>
</dbReference>
<dbReference type="EMBL" id="UIHB01000002">
    <property type="protein sequence ID" value="SUZ27858.1"/>
    <property type="molecule type" value="Genomic_DNA"/>
</dbReference>
<dbReference type="PANTHER" id="PTHR43019">
    <property type="entry name" value="SERINE ENDOPROTEASE DEGS"/>
    <property type="match status" value="1"/>
</dbReference>
<evidence type="ECO:0000313" key="1">
    <source>
        <dbReference type="EMBL" id="SUZ27858.1"/>
    </source>
</evidence>
<protein>
    <recommendedName>
        <fullName evidence="3">Trypsin-like peptidase domain-containing protein</fullName>
    </recommendedName>
</protein>